<dbReference type="RefSeq" id="WP_344760375.1">
    <property type="nucleotide sequence ID" value="NZ_BAAAZU010000029.1"/>
</dbReference>
<comment type="caution">
    <text evidence="4">The sequence shown here is derived from an EMBL/GenBank/DDBJ whole genome shotgun (WGS) entry which is preliminary data.</text>
</comment>
<feature type="chain" id="PRO_5046257770" evidence="2">
    <location>
        <begin position="25"/>
        <end position="613"/>
    </location>
</feature>
<dbReference type="PANTHER" id="PTHR23150:SF35">
    <property type="entry name" value="BLL6746 PROTEIN"/>
    <property type="match status" value="1"/>
</dbReference>
<dbReference type="Gene3D" id="3.90.1580.10">
    <property type="entry name" value="paralog of FGE (formylglycine-generating enzyme)"/>
    <property type="match status" value="1"/>
</dbReference>
<sequence length="613" mass="65849">MRGVFRIIVVALLLAGCSRSPGEAARDEPADDAPALREGIVTVSGDDAVSETLTWRAPAVEIPADGVDDVLERAGEALQAGNLAIDAGSAVPLYMALSKAAPDDARVRDGLRRALAAVIARGDAALAQAGDDISALREAHQMAAVARAVDGDDKAVLGYLERIDQADTLWDLNREGELALADGDYGEDGGGALAKFREALKLAPGQPRAMQGLAATESAMIRNAEIAADKADFEGAKRWLVAAAKIRPEMSTVPDAAARVERQRSARVARLRDLGVAALAQPDGLEQARRRLAEVLLIALPGDPAAADLRERIDLAEHYGQFRPGQQFTDGLKNGARGPQMVVVPHGAFYMGATKDDDQATDLERPRHPIRFARGLAMSITEVTVGDFRRFINATGRQTRAERRGYSMAYDERSGNFVRMSGVDWRSDYAGNPATDDLPVLHVSARDAEAYAEWLSEQSGHAYRLPSEAEFEYALRAGGATPYPWGTGAPPKGSGNYTGAKDRSPTGRHWNNAFDGYGDGFWGPAPAGRFDANAWQVRDLAGNVSEWVADCWHDGYRRAPSDGTAWLNPGCRTRVVRGGSWASAPVQTRSSWRAPAGVDSTNGRIGFRVVREI</sequence>
<reference evidence="5" key="1">
    <citation type="journal article" date="2019" name="Int. J. Syst. Evol. Microbiol.">
        <title>The Global Catalogue of Microorganisms (GCM) 10K type strain sequencing project: providing services to taxonomists for standard genome sequencing and annotation.</title>
        <authorList>
            <consortium name="The Broad Institute Genomics Platform"/>
            <consortium name="The Broad Institute Genome Sequencing Center for Infectious Disease"/>
            <person name="Wu L."/>
            <person name="Ma J."/>
        </authorList>
    </citation>
    <scope>NUCLEOTIDE SEQUENCE [LARGE SCALE GENOMIC DNA]</scope>
    <source>
        <strain evidence="5">JCM 16916</strain>
    </source>
</reference>
<evidence type="ECO:0000256" key="1">
    <source>
        <dbReference type="SAM" id="MobiDB-lite"/>
    </source>
</evidence>
<gene>
    <name evidence="4" type="ORF">GCM10022229_25380</name>
</gene>
<feature type="signal peptide" evidence="2">
    <location>
        <begin position="1"/>
        <end position="24"/>
    </location>
</feature>
<dbReference type="PANTHER" id="PTHR23150">
    <property type="entry name" value="SULFATASE MODIFYING FACTOR 1, 2"/>
    <property type="match status" value="1"/>
</dbReference>
<dbReference type="Pfam" id="PF03781">
    <property type="entry name" value="FGE-sulfatase"/>
    <property type="match status" value="1"/>
</dbReference>
<dbReference type="Proteomes" id="UP001501727">
    <property type="component" value="Unassembled WGS sequence"/>
</dbReference>
<evidence type="ECO:0000256" key="2">
    <source>
        <dbReference type="SAM" id="SignalP"/>
    </source>
</evidence>
<accession>A0ABP7MUY9</accession>
<feature type="region of interest" description="Disordered" evidence="1">
    <location>
        <begin position="485"/>
        <end position="504"/>
    </location>
</feature>
<keyword evidence="2" id="KW-0732">Signal</keyword>
<dbReference type="PROSITE" id="PS51257">
    <property type="entry name" value="PROKAR_LIPOPROTEIN"/>
    <property type="match status" value="1"/>
</dbReference>
<evidence type="ECO:0000313" key="4">
    <source>
        <dbReference type="EMBL" id="GAA3930765.1"/>
    </source>
</evidence>
<dbReference type="SUPFAM" id="SSF56436">
    <property type="entry name" value="C-type lectin-like"/>
    <property type="match status" value="1"/>
</dbReference>
<protein>
    <submittedName>
        <fullName evidence="4">Formylglycine-generating enzyme family protein</fullName>
    </submittedName>
</protein>
<evidence type="ECO:0000313" key="5">
    <source>
        <dbReference type="Proteomes" id="UP001501727"/>
    </source>
</evidence>
<proteinExistence type="predicted"/>
<evidence type="ECO:0000259" key="3">
    <source>
        <dbReference type="Pfam" id="PF03781"/>
    </source>
</evidence>
<dbReference type="InterPro" id="IPR016187">
    <property type="entry name" value="CTDL_fold"/>
</dbReference>
<dbReference type="EMBL" id="BAAAZU010000029">
    <property type="protein sequence ID" value="GAA3930765.1"/>
    <property type="molecule type" value="Genomic_DNA"/>
</dbReference>
<dbReference type="InterPro" id="IPR051043">
    <property type="entry name" value="Sulfatase_Mod_Factor_Kinase"/>
</dbReference>
<organism evidence="4 5">
    <name type="scientific">Luteimonas lutimaris</name>
    <dbReference type="NCBI Taxonomy" id="698645"/>
    <lineage>
        <taxon>Bacteria</taxon>
        <taxon>Pseudomonadati</taxon>
        <taxon>Pseudomonadota</taxon>
        <taxon>Gammaproteobacteria</taxon>
        <taxon>Lysobacterales</taxon>
        <taxon>Lysobacteraceae</taxon>
        <taxon>Luteimonas</taxon>
    </lineage>
</organism>
<keyword evidence="5" id="KW-1185">Reference proteome</keyword>
<dbReference type="InterPro" id="IPR005532">
    <property type="entry name" value="SUMF_dom"/>
</dbReference>
<feature type="domain" description="Sulfatase-modifying factor enzyme-like" evidence="3">
    <location>
        <begin position="338"/>
        <end position="611"/>
    </location>
</feature>
<dbReference type="InterPro" id="IPR042095">
    <property type="entry name" value="SUMF_sf"/>
</dbReference>
<name>A0ABP7MUY9_9GAMM</name>